<evidence type="ECO:0000313" key="3">
    <source>
        <dbReference type="EMBL" id="CAB4182480.1"/>
    </source>
</evidence>
<dbReference type="EMBL" id="LR796310">
    <property type="protein sequence ID" value="CAB4136253.1"/>
    <property type="molecule type" value="Genomic_DNA"/>
</dbReference>
<evidence type="ECO:0000313" key="4">
    <source>
        <dbReference type="EMBL" id="CAB4199824.1"/>
    </source>
</evidence>
<proteinExistence type="predicted"/>
<gene>
    <name evidence="3" type="ORF">UFOVP1094_7</name>
    <name evidence="4" type="ORF">UFOVP1342_7</name>
    <name evidence="5" type="ORF">UFOVP1450_51</name>
    <name evidence="6" type="ORF">UFOVP1539_50</name>
    <name evidence="1" type="ORF">UFOVP297_38</name>
    <name evidence="2" type="ORF">UFOVP917_5</name>
</gene>
<sequence length="107" mass="12214">MIDIDSSLHGQLEKELRRGWQRNQIEAAVEARKFAKENAKRHKSIEGLGQLIARIPTTAYHFWGQKLGYGCWNDQGFMDEFLRDNPELKVNSGGTKEISVGWTPPSK</sequence>
<dbReference type="EMBL" id="LR797297">
    <property type="protein sequence ID" value="CAB4199824.1"/>
    <property type="molecule type" value="Genomic_DNA"/>
</dbReference>
<reference evidence="4" key="1">
    <citation type="submission" date="2020-05" db="EMBL/GenBank/DDBJ databases">
        <authorList>
            <person name="Chiriac C."/>
            <person name="Salcher M."/>
            <person name="Ghai R."/>
            <person name="Kavagutti S V."/>
        </authorList>
    </citation>
    <scope>NUCLEOTIDE SEQUENCE</scope>
</reference>
<accession>A0A6J5S3H1</accession>
<dbReference type="EMBL" id="LR798381">
    <property type="protein sequence ID" value="CAB5228062.1"/>
    <property type="molecule type" value="Genomic_DNA"/>
</dbReference>
<name>A0A6J5S3H1_9CAUD</name>
<dbReference type="EMBL" id="LR796863">
    <property type="protein sequence ID" value="CAB4171181.1"/>
    <property type="molecule type" value="Genomic_DNA"/>
</dbReference>
<evidence type="ECO:0000313" key="2">
    <source>
        <dbReference type="EMBL" id="CAB4171181.1"/>
    </source>
</evidence>
<dbReference type="EMBL" id="LR797034">
    <property type="protein sequence ID" value="CAB4182480.1"/>
    <property type="molecule type" value="Genomic_DNA"/>
</dbReference>
<protein>
    <submittedName>
        <fullName evidence="4">Uncharacterized protein</fullName>
    </submittedName>
</protein>
<organism evidence="4">
    <name type="scientific">uncultured Caudovirales phage</name>
    <dbReference type="NCBI Taxonomy" id="2100421"/>
    <lineage>
        <taxon>Viruses</taxon>
        <taxon>Duplodnaviria</taxon>
        <taxon>Heunggongvirae</taxon>
        <taxon>Uroviricota</taxon>
        <taxon>Caudoviricetes</taxon>
        <taxon>Peduoviridae</taxon>
        <taxon>Maltschvirus</taxon>
        <taxon>Maltschvirus maltsch</taxon>
    </lineage>
</organism>
<evidence type="ECO:0000313" key="5">
    <source>
        <dbReference type="EMBL" id="CAB4213574.1"/>
    </source>
</evidence>
<evidence type="ECO:0000313" key="1">
    <source>
        <dbReference type="EMBL" id="CAB4136253.1"/>
    </source>
</evidence>
<dbReference type="EMBL" id="LR797400">
    <property type="protein sequence ID" value="CAB4213574.1"/>
    <property type="molecule type" value="Genomic_DNA"/>
</dbReference>
<evidence type="ECO:0000313" key="6">
    <source>
        <dbReference type="EMBL" id="CAB5228062.1"/>
    </source>
</evidence>